<dbReference type="AlphaFoldDB" id="A0A5N6EL50"/>
<accession>A0A5N6EL50</accession>
<name>A0A5N6EL50_9EURO</name>
<reference evidence="1 2" key="1">
    <citation type="submission" date="2019-04" db="EMBL/GenBank/DDBJ databases">
        <title>Fungal friends and foes A comparative genomics study of 23 Aspergillus species from section Flavi.</title>
        <authorList>
            <consortium name="DOE Joint Genome Institute"/>
            <person name="Kjaerbolling I."/>
            <person name="Vesth T.C."/>
            <person name="Frisvad J.C."/>
            <person name="Nybo J.L."/>
            <person name="Theobald S."/>
            <person name="Kildgaard S."/>
            <person name="Petersen T.I."/>
            <person name="Kuo A."/>
            <person name="Sato A."/>
            <person name="Lyhne E.K."/>
            <person name="Kogle M.E."/>
            <person name="Wiebenga A."/>
            <person name="Kun R.S."/>
            <person name="Lubbers R.J."/>
            <person name="Makela M.R."/>
            <person name="Barry K."/>
            <person name="Chovatia M."/>
            <person name="Clum A."/>
            <person name="Daum C."/>
            <person name="Haridas S."/>
            <person name="He G."/>
            <person name="LaButti K."/>
            <person name="Lipzen A."/>
            <person name="Mondo S."/>
            <person name="Pangilinan J."/>
            <person name="Riley R."/>
            <person name="Salamov A."/>
            <person name="Simmons B.A."/>
            <person name="Magnuson J.K."/>
            <person name="Henrissat B."/>
            <person name="Mortensen U.H."/>
            <person name="Larsen T.O."/>
            <person name="De vries R.P."/>
            <person name="Grigoriev I.V."/>
            <person name="Machida M."/>
            <person name="Baker S.E."/>
            <person name="Andersen M.R."/>
        </authorList>
    </citation>
    <scope>NUCLEOTIDE SEQUENCE [LARGE SCALE GENOMIC DNA]</scope>
    <source>
        <strain evidence="1 2">CBS 126849</strain>
    </source>
</reference>
<dbReference type="EMBL" id="ML733451">
    <property type="protein sequence ID" value="KAB8218352.1"/>
    <property type="molecule type" value="Genomic_DNA"/>
</dbReference>
<sequence length="106" mass="11853">MSPGFMESFINTIEPILKRRALNKMQLFLDPALATSLIALEARIDGVALASPADSIPSKSNEYVSVSEFQVLLPSVDIEQLLDHMTVGWWWSVIRNTHEARSLNPD</sequence>
<dbReference type="Proteomes" id="UP000326799">
    <property type="component" value="Unassembled WGS sequence"/>
</dbReference>
<proteinExistence type="predicted"/>
<protein>
    <submittedName>
        <fullName evidence="1">Uncharacterized protein</fullName>
    </submittedName>
</protein>
<organism evidence="1 2">
    <name type="scientific">Aspergillus novoparasiticus</name>
    <dbReference type="NCBI Taxonomy" id="986946"/>
    <lineage>
        <taxon>Eukaryota</taxon>
        <taxon>Fungi</taxon>
        <taxon>Dikarya</taxon>
        <taxon>Ascomycota</taxon>
        <taxon>Pezizomycotina</taxon>
        <taxon>Eurotiomycetes</taxon>
        <taxon>Eurotiomycetidae</taxon>
        <taxon>Eurotiales</taxon>
        <taxon>Aspergillaceae</taxon>
        <taxon>Aspergillus</taxon>
        <taxon>Aspergillus subgen. Circumdati</taxon>
    </lineage>
</organism>
<evidence type="ECO:0000313" key="1">
    <source>
        <dbReference type="EMBL" id="KAB8218352.1"/>
    </source>
</evidence>
<keyword evidence="2" id="KW-1185">Reference proteome</keyword>
<evidence type="ECO:0000313" key="2">
    <source>
        <dbReference type="Proteomes" id="UP000326799"/>
    </source>
</evidence>
<gene>
    <name evidence="1" type="ORF">BDV33DRAFT_205557</name>
</gene>